<protein>
    <recommendedName>
        <fullName evidence="4">DUF732 domain-containing protein</fullName>
    </recommendedName>
</protein>
<gene>
    <name evidence="2" type="ORF">IW245_001222</name>
</gene>
<evidence type="ECO:0000313" key="3">
    <source>
        <dbReference type="Proteomes" id="UP000622552"/>
    </source>
</evidence>
<evidence type="ECO:0000313" key="2">
    <source>
        <dbReference type="EMBL" id="MBG6135028.1"/>
    </source>
</evidence>
<organism evidence="2 3">
    <name type="scientific">Longispora fulva</name>
    <dbReference type="NCBI Taxonomy" id="619741"/>
    <lineage>
        <taxon>Bacteria</taxon>
        <taxon>Bacillati</taxon>
        <taxon>Actinomycetota</taxon>
        <taxon>Actinomycetes</taxon>
        <taxon>Micromonosporales</taxon>
        <taxon>Micromonosporaceae</taxon>
        <taxon>Longispora</taxon>
    </lineage>
</organism>
<dbReference type="Proteomes" id="UP000622552">
    <property type="component" value="Unassembled WGS sequence"/>
</dbReference>
<sequence length="132" mass="13862">MKRLAVVAVLAAFPLALAACTPPGEGATGTPASVSPSKATVNRQFCDLLASVTLRAATPYMNGTNKTDLDQLRKDLKTLDDGAPADIKTDVHQFVVGHLAILNGEPGATDWLTKPENQAVAGRFGAWMITNC</sequence>
<name>A0A8J7GNP5_9ACTN</name>
<evidence type="ECO:0008006" key="4">
    <source>
        <dbReference type="Google" id="ProtNLM"/>
    </source>
</evidence>
<feature type="chain" id="PRO_5039621627" description="DUF732 domain-containing protein" evidence="1">
    <location>
        <begin position="19"/>
        <end position="132"/>
    </location>
</feature>
<proteinExistence type="predicted"/>
<dbReference type="EMBL" id="JADOUF010000001">
    <property type="protein sequence ID" value="MBG6135028.1"/>
    <property type="molecule type" value="Genomic_DNA"/>
</dbReference>
<keyword evidence="3" id="KW-1185">Reference proteome</keyword>
<evidence type="ECO:0000256" key="1">
    <source>
        <dbReference type="SAM" id="SignalP"/>
    </source>
</evidence>
<keyword evidence="1" id="KW-0732">Signal</keyword>
<accession>A0A8J7GNP5</accession>
<dbReference type="RefSeq" id="WP_197002193.1">
    <property type="nucleotide sequence ID" value="NZ_BONS01000004.1"/>
</dbReference>
<dbReference type="PROSITE" id="PS51257">
    <property type="entry name" value="PROKAR_LIPOPROTEIN"/>
    <property type="match status" value="1"/>
</dbReference>
<feature type="signal peptide" evidence="1">
    <location>
        <begin position="1"/>
        <end position="18"/>
    </location>
</feature>
<reference evidence="2" key="1">
    <citation type="submission" date="2020-11" db="EMBL/GenBank/DDBJ databases">
        <title>Sequencing the genomes of 1000 actinobacteria strains.</title>
        <authorList>
            <person name="Klenk H.-P."/>
        </authorList>
    </citation>
    <scope>NUCLEOTIDE SEQUENCE</scope>
    <source>
        <strain evidence="2">DSM 45356</strain>
    </source>
</reference>
<comment type="caution">
    <text evidence="2">The sequence shown here is derived from an EMBL/GenBank/DDBJ whole genome shotgun (WGS) entry which is preliminary data.</text>
</comment>
<dbReference type="AlphaFoldDB" id="A0A8J7GNP5"/>